<keyword evidence="1" id="KW-0732">Signal</keyword>
<proteinExistence type="predicted"/>
<comment type="caution">
    <text evidence="2">The sequence shown here is derived from an EMBL/GenBank/DDBJ whole genome shotgun (WGS) entry which is preliminary data.</text>
</comment>
<sequence length="153" mass="16522">MRRILLSALLAATGPAHATAIGDPFLPILVTVTLSPKAADRLNRSRDPVQVTAFYSFRPPHRIARTLPEGEIALGRETVPIRSDSARARLVGDGYRPDGIDPLMAGQRMVLVNVYSGRDGGPLNVLDCGIFEGTLREAAARPIPIECRLIGEE</sequence>
<dbReference type="RefSeq" id="WP_127726782.1">
    <property type="nucleotide sequence ID" value="NZ_SACP01000001.1"/>
</dbReference>
<keyword evidence="3" id="KW-1185">Reference proteome</keyword>
<name>A0A437PGZ2_9HYPH</name>
<protein>
    <submittedName>
        <fullName evidence="2">Uncharacterized protein</fullName>
    </submittedName>
</protein>
<reference evidence="2 3" key="1">
    <citation type="submission" date="2019-01" db="EMBL/GenBank/DDBJ databases">
        <authorList>
            <person name="Chen W.-M."/>
        </authorList>
    </citation>
    <scope>NUCLEOTIDE SEQUENCE [LARGE SCALE GENOMIC DNA]</scope>
    <source>
        <strain evidence="2 3">TER-1</strain>
    </source>
</reference>
<gene>
    <name evidence="2" type="ORF">EOE48_00315</name>
</gene>
<organism evidence="2 3">
    <name type="scientific">Methylobacterium oryzihabitans</name>
    <dbReference type="NCBI Taxonomy" id="2499852"/>
    <lineage>
        <taxon>Bacteria</taxon>
        <taxon>Pseudomonadati</taxon>
        <taxon>Pseudomonadota</taxon>
        <taxon>Alphaproteobacteria</taxon>
        <taxon>Hyphomicrobiales</taxon>
        <taxon>Methylobacteriaceae</taxon>
        <taxon>Methylobacterium</taxon>
    </lineage>
</organism>
<evidence type="ECO:0000313" key="3">
    <source>
        <dbReference type="Proteomes" id="UP000286997"/>
    </source>
</evidence>
<dbReference type="Proteomes" id="UP000286997">
    <property type="component" value="Unassembled WGS sequence"/>
</dbReference>
<dbReference type="AlphaFoldDB" id="A0A437PGZ2"/>
<dbReference type="EMBL" id="SACP01000001">
    <property type="protein sequence ID" value="RVU21539.1"/>
    <property type="molecule type" value="Genomic_DNA"/>
</dbReference>
<evidence type="ECO:0000313" key="2">
    <source>
        <dbReference type="EMBL" id="RVU21539.1"/>
    </source>
</evidence>
<feature type="chain" id="PRO_5019222406" evidence="1">
    <location>
        <begin position="19"/>
        <end position="153"/>
    </location>
</feature>
<feature type="signal peptide" evidence="1">
    <location>
        <begin position="1"/>
        <end position="18"/>
    </location>
</feature>
<accession>A0A437PGZ2</accession>
<evidence type="ECO:0000256" key="1">
    <source>
        <dbReference type="SAM" id="SignalP"/>
    </source>
</evidence>
<dbReference type="OrthoDB" id="7376398at2"/>